<dbReference type="GO" id="GO:0016020">
    <property type="term" value="C:membrane"/>
    <property type="evidence" value="ECO:0007669"/>
    <property type="project" value="InterPro"/>
</dbReference>
<dbReference type="Pfam" id="PF01554">
    <property type="entry name" value="MatE"/>
    <property type="match status" value="1"/>
</dbReference>
<comment type="caution">
    <text evidence="2">The sequence shown here is derived from an EMBL/GenBank/DDBJ whole genome shotgun (WGS) entry which is preliminary data.</text>
</comment>
<gene>
    <name evidence="2" type="ORF">Xvie_02961</name>
</gene>
<dbReference type="InterPro" id="IPR002528">
    <property type="entry name" value="MATE_fam"/>
</dbReference>
<dbReference type="AlphaFoldDB" id="A0A1Y2SC05"/>
<evidence type="ECO:0000313" key="3">
    <source>
        <dbReference type="Proteomes" id="UP000194350"/>
    </source>
</evidence>
<dbReference type="GO" id="GO:0015297">
    <property type="term" value="F:antiporter activity"/>
    <property type="evidence" value="ECO:0007669"/>
    <property type="project" value="InterPro"/>
</dbReference>
<feature type="transmembrane region" description="Helical" evidence="1">
    <location>
        <begin position="76"/>
        <end position="97"/>
    </location>
</feature>
<protein>
    <submittedName>
        <fullName evidence="2">Multidrug resistance protein MdtK</fullName>
    </submittedName>
</protein>
<dbReference type="GO" id="GO:0042910">
    <property type="term" value="F:xenobiotic transmembrane transporter activity"/>
    <property type="evidence" value="ECO:0007669"/>
    <property type="project" value="InterPro"/>
</dbReference>
<accession>A0A1Y2SC05</accession>
<dbReference type="STRING" id="351656.Xvie_02961"/>
<reference evidence="2 3" key="1">
    <citation type="submission" date="2016-10" db="EMBL/GenBank/DDBJ databases">
        <title>Systematic genetic and metabolomic analysis of Xenorhabdus and Photorhabdus spp., highlights the requirements for a dual symbiotic and pathogenic life style.</title>
        <authorList>
            <person name="Tobias N.J."/>
            <person name="Wolff H."/>
            <person name="Djahanschiri B."/>
            <person name="Pidot S.J."/>
            <person name="Stinear T.P."/>
            <person name="Ebersberger I."/>
            <person name="Bode H.B."/>
        </authorList>
    </citation>
    <scope>NUCLEOTIDE SEQUENCE [LARGE SCALE GENOMIC DNA]</scope>
    <source>
        <strain evidence="2 3">DSM 22392</strain>
    </source>
</reference>
<evidence type="ECO:0000313" key="2">
    <source>
        <dbReference type="EMBL" id="OTA15295.1"/>
    </source>
</evidence>
<name>A0A1Y2SC05_9GAMM</name>
<keyword evidence="1" id="KW-1133">Transmembrane helix</keyword>
<keyword evidence="1" id="KW-0812">Transmembrane</keyword>
<sequence length="106" mass="11624">MIMSGHYSTNDLTAVSLGSSVWFPIFVLGHGVIMMLSADVAKHRSHNDTEGIKESINNYISASLILSIPTERMGLIGFWYGLVLGLLVNAITLSMILRAKFKKLAK</sequence>
<keyword evidence="3" id="KW-1185">Reference proteome</keyword>
<keyword evidence="1" id="KW-0472">Membrane</keyword>
<dbReference type="Proteomes" id="UP000194350">
    <property type="component" value="Unassembled WGS sequence"/>
</dbReference>
<organism evidence="2 3">
    <name type="scientific">Xenorhabdus vietnamensis</name>
    <dbReference type="NCBI Taxonomy" id="351656"/>
    <lineage>
        <taxon>Bacteria</taxon>
        <taxon>Pseudomonadati</taxon>
        <taxon>Pseudomonadota</taxon>
        <taxon>Gammaproteobacteria</taxon>
        <taxon>Enterobacterales</taxon>
        <taxon>Morganellaceae</taxon>
        <taxon>Xenorhabdus</taxon>
    </lineage>
</organism>
<proteinExistence type="predicted"/>
<dbReference type="EMBL" id="MUBJ01000017">
    <property type="protein sequence ID" value="OTA15295.1"/>
    <property type="molecule type" value="Genomic_DNA"/>
</dbReference>
<feature type="transmembrane region" description="Helical" evidence="1">
    <location>
        <begin position="12"/>
        <end position="36"/>
    </location>
</feature>
<evidence type="ECO:0000256" key="1">
    <source>
        <dbReference type="SAM" id="Phobius"/>
    </source>
</evidence>